<sequence length="268" mass="30334">MSKEVQIHAHDPKGDLFEGLFPVLYSVEGWVRGSYSRQSQTSALLAEVASGGLRNKDVLDMGCGYGTTTFAVSSFFPASITAVDNSSAMTEIMTFLLLGDGDIEEWLIQRGAREVLSWRFERTRDYLKFFRQCFRQNSFWSSSHLRVITSSLMDFSANSFFDAVVANNSIHWPINHLKKESAEKGVELETDQCIVVVLAKLRTLLKSNGVLVVMEPRQLATLDTDLFRAENFDRFGSNNNPVFVKLNLLLNRILRERYSVERGSPKDL</sequence>
<dbReference type="Proteomes" id="UP000178288">
    <property type="component" value="Unassembled WGS sequence"/>
</dbReference>
<evidence type="ECO:0008006" key="3">
    <source>
        <dbReference type="Google" id="ProtNLM"/>
    </source>
</evidence>
<dbReference type="InterPro" id="IPR029063">
    <property type="entry name" value="SAM-dependent_MTases_sf"/>
</dbReference>
<dbReference type="Gene3D" id="3.40.50.150">
    <property type="entry name" value="Vaccinia Virus protein VP39"/>
    <property type="match status" value="1"/>
</dbReference>
<dbReference type="Pfam" id="PF13489">
    <property type="entry name" value="Methyltransf_23"/>
    <property type="match status" value="1"/>
</dbReference>
<accession>A0A1G2UWE3</accession>
<gene>
    <name evidence="1" type="ORF">A3G05_02180</name>
</gene>
<reference evidence="1 2" key="1">
    <citation type="journal article" date="2016" name="Nat. Commun.">
        <title>Thousands of microbial genomes shed light on interconnected biogeochemical processes in an aquifer system.</title>
        <authorList>
            <person name="Anantharaman K."/>
            <person name="Brown C.T."/>
            <person name="Hug L.A."/>
            <person name="Sharon I."/>
            <person name="Castelle C.J."/>
            <person name="Probst A.J."/>
            <person name="Thomas B.C."/>
            <person name="Singh A."/>
            <person name="Wilkins M.J."/>
            <person name="Karaoz U."/>
            <person name="Brodie E.L."/>
            <person name="Williams K.H."/>
            <person name="Hubbard S.S."/>
            <person name="Banfield J.F."/>
        </authorList>
    </citation>
    <scope>NUCLEOTIDE SEQUENCE [LARGE SCALE GENOMIC DNA]</scope>
</reference>
<evidence type="ECO:0000313" key="2">
    <source>
        <dbReference type="Proteomes" id="UP000178288"/>
    </source>
</evidence>
<proteinExistence type="predicted"/>
<comment type="caution">
    <text evidence="1">The sequence shown here is derived from an EMBL/GenBank/DDBJ whole genome shotgun (WGS) entry which is preliminary data.</text>
</comment>
<protein>
    <recommendedName>
        <fullName evidence="3">Methyltransferase type 11 domain-containing protein</fullName>
    </recommendedName>
</protein>
<evidence type="ECO:0000313" key="1">
    <source>
        <dbReference type="EMBL" id="OHB13713.1"/>
    </source>
</evidence>
<dbReference type="SUPFAM" id="SSF53335">
    <property type="entry name" value="S-adenosyl-L-methionine-dependent methyltransferases"/>
    <property type="match status" value="1"/>
</dbReference>
<organism evidence="1 2">
    <name type="scientific">Candidatus Zambryskibacteria bacterium RIFCSPLOWO2_12_FULL_45_14</name>
    <dbReference type="NCBI Taxonomy" id="1802778"/>
    <lineage>
        <taxon>Bacteria</taxon>
        <taxon>Candidatus Zambryskiibacteriota</taxon>
    </lineage>
</organism>
<dbReference type="EMBL" id="MHWV01000023">
    <property type="protein sequence ID" value="OHB13713.1"/>
    <property type="molecule type" value="Genomic_DNA"/>
</dbReference>
<name>A0A1G2UWE3_9BACT</name>
<dbReference type="AlphaFoldDB" id="A0A1G2UWE3"/>
<dbReference type="CDD" id="cd02440">
    <property type="entry name" value="AdoMet_MTases"/>
    <property type="match status" value="1"/>
</dbReference>